<feature type="compositionally biased region" description="Basic and acidic residues" evidence="1">
    <location>
        <begin position="18"/>
        <end position="33"/>
    </location>
</feature>
<sequence length="131" mass="14757">MSEFSQKPPPPQLKQTTSRKDTGFPEPLSKDRNTTLPHPNADTSEDAYIEAHEIVVNHAQNRHHILPFQHHHKNSDQGEIPSSLYNSIIAAESSNEDKRSRGLAQEGEEEQNISSALTDQRNEGGHKERTE</sequence>
<evidence type="ECO:0000313" key="3">
    <source>
        <dbReference type="Proteomes" id="UP000258309"/>
    </source>
</evidence>
<organism evidence="2 3">
    <name type="scientific">Scytalidium lignicola</name>
    <name type="common">Hyphomycete</name>
    <dbReference type="NCBI Taxonomy" id="5539"/>
    <lineage>
        <taxon>Eukaryota</taxon>
        <taxon>Fungi</taxon>
        <taxon>Dikarya</taxon>
        <taxon>Ascomycota</taxon>
        <taxon>Pezizomycotina</taxon>
        <taxon>Leotiomycetes</taxon>
        <taxon>Leotiomycetes incertae sedis</taxon>
        <taxon>Scytalidium</taxon>
    </lineage>
</organism>
<keyword evidence="3" id="KW-1185">Reference proteome</keyword>
<name>A0A3E2HHU1_SCYLI</name>
<feature type="region of interest" description="Disordered" evidence="1">
    <location>
        <begin position="62"/>
        <end position="131"/>
    </location>
</feature>
<protein>
    <submittedName>
        <fullName evidence="2">Uncharacterized protein</fullName>
    </submittedName>
</protein>
<evidence type="ECO:0000256" key="1">
    <source>
        <dbReference type="SAM" id="MobiDB-lite"/>
    </source>
</evidence>
<gene>
    <name evidence="2" type="ORF">B7463_g3354</name>
</gene>
<feature type="non-terminal residue" evidence="2">
    <location>
        <position position="131"/>
    </location>
</feature>
<dbReference type="EMBL" id="NCSJ02000043">
    <property type="protein sequence ID" value="RFU32994.1"/>
    <property type="molecule type" value="Genomic_DNA"/>
</dbReference>
<accession>A0A3E2HHU1</accession>
<feature type="compositionally biased region" description="Basic and acidic residues" evidence="1">
    <location>
        <begin position="120"/>
        <end position="131"/>
    </location>
</feature>
<evidence type="ECO:0000313" key="2">
    <source>
        <dbReference type="EMBL" id="RFU32994.1"/>
    </source>
</evidence>
<feature type="compositionally biased region" description="Basic residues" evidence="1">
    <location>
        <begin position="62"/>
        <end position="73"/>
    </location>
</feature>
<proteinExistence type="predicted"/>
<reference evidence="2 3" key="1">
    <citation type="submission" date="2018-05" db="EMBL/GenBank/DDBJ databases">
        <title>Draft genome sequence of Scytalidium lignicola DSM 105466, a ubiquitous saprotrophic fungus.</title>
        <authorList>
            <person name="Buettner E."/>
            <person name="Gebauer A.M."/>
            <person name="Hofrichter M."/>
            <person name="Liers C."/>
            <person name="Kellner H."/>
        </authorList>
    </citation>
    <scope>NUCLEOTIDE SEQUENCE [LARGE SCALE GENOMIC DNA]</scope>
    <source>
        <strain evidence="2 3">DSM 105466</strain>
    </source>
</reference>
<dbReference type="OrthoDB" id="5209158at2759"/>
<feature type="region of interest" description="Disordered" evidence="1">
    <location>
        <begin position="1"/>
        <end position="46"/>
    </location>
</feature>
<comment type="caution">
    <text evidence="2">The sequence shown here is derived from an EMBL/GenBank/DDBJ whole genome shotgun (WGS) entry which is preliminary data.</text>
</comment>
<dbReference type="AlphaFoldDB" id="A0A3E2HHU1"/>
<dbReference type="Proteomes" id="UP000258309">
    <property type="component" value="Unassembled WGS sequence"/>
</dbReference>
<feature type="non-terminal residue" evidence="2">
    <location>
        <position position="1"/>
    </location>
</feature>